<protein>
    <recommendedName>
        <fullName evidence="5">3-methyl-2-oxobutanoate dehydrogenase (2-methylpropanoyl-transferring)</fullName>
        <ecNumber evidence="5">1.2.4.4</ecNumber>
    </recommendedName>
    <alternativeName>
        <fullName evidence="11">Branched-chain alpha-keto acid dehydrogenase E1 component alpha chain</fullName>
    </alternativeName>
</protein>
<dbReference type="InterPro" id="IPR050771">
    <property type="entry name" value="Alpha-ketoacid_DH_E1_comp"/>
</dbReference>
<dbReference type="GO" id="GO:0005759">
    <property type="term" value="C:mitochondrial matrix"/>
    <property type="evidence" value="ECO:0007669"/>
    <property type="project" value="UniProtKB-SubCell"/>
</dbReference>
<dbReference type="GO" id="GO:0009083">
    <property type="term" value="P:branched-chain amino acid catabolic process"/>
    <property type="evidence" value="ECO:0007669"/>
    <property type="project" value="TreeGrafter"/>
</dbReference>
<evidence type="ECO:0000256" key="5">
    <source>
        <dbReference type="ARBA" id="ARBA00012277"/>
    </source>
</evidence>
<dbReference type="GO" id="GO:0003863">
    <property type="term" value="F:branched-chain 2-oxo acid dehydrogenase activity"/>
    <property type="evidence" value="ECO:0007669"/>
    <property type="project" value="UniProtKB-EC"/>
</dbReference>
<name>A0A176W7V5_MARPO</name>
<feature type="domain" description="Dehydrogenase E1 component" evidence="14">
    <location>
        <begin position="177"/>
        <end position="475"/>
    </location>
</feature>
<keyword evidence="9" id="KW-0560">Oxidoreductase</keyword>
<dbReference type="EC" id="1.2.4.4" evidence="5"/>
<evidence type="ECO:0000256" key="2">
    <source>
        <dbReference type="ARBA" id="ARBA00004305"/>
    </source>
</evidence>
<evidence type="ECO:0000259" key="14">
    <source>
        <dbReference type="Pfam" id="PF00676"/>
    </source>
</evidence>
<dbReference type="AlphaFoldDB" id="A0A176W7V5"/>
<keyword evidence="10" id="KW-0496">Mitochondrion</keyword>
<reference evidence="15" key="1">
    <citation type="submission" date="2016-03" db="EMBL/GenBank/DDBJ databases">
        <title>Mechanisms controlling the formation of the plant cell surface in tip-growing cells are functionally conserved among land plants.</title>
        <authorList>
            <person name="Honkanen S."/>
            <person name="Jones V.A."/>
            <person name="Morieri G."/>
            <person name="Champion C."/>
            <person name="Hetherington A.J."/>
            <person name="Kelly S."/>
            <person name="Saint-Marcoux D."/>
            <person name="Proust H."/>
            <person name="Prescott H."/>
            <person name="Dolan L."/>
        </authorList>
    </citation>
    <scope>NUCLEOTIDE SEQUENCE [LARGE SCALE GENOMIC DNA]</scope>
    <source>
        <tissue evidence="15">Whole gametophyte</tissue>
    </source>
</reference>
<comment type="subcellular location">
    <subcellularLocation>
        <location evidence="2">Mitochondrion matrix</location>
    </subcellularLocation>
</comment>
<dbReference type="CDD" id="cd02000">
    <property type="entry name" value="TPP_E1_PDC_ADC_BCADC"/>
    <property type="match status" value="1"/>
</dbReference>
<sequence>MAVESGPKSKGSALRADCEMPMATRGLRVLAKSSTPLLRRTLSNSISETRPCARILDAECSGAAALPARGSCGVPARSYGSATNRTADTELSKNWSKTPPAARRLSGEPEKAFSDDEDHEILDYPGAKTNFTHEMTFIPETAAEPVPCFRLLNDFGQPLPWAKLPQMDAELATKIYRNMVNLQTMDAIFYEAQRQGRFSFYLTTHGEEAINIASAAALSPQDVVFTQYREPGILMWRGFTMQDFADQCFGNAADLGKGRQMPVHYGSRELNCPTLSSPIATQLPQAVGAAYGLKMSRKDACSVAYFGDGASSEGDFHAALNFAAILETPTIFICRNNGWAISTPTNDQFRSDGIVVKGRGYGIRSIRVDGMDTLALYCAVKEARKIAIEESRPVLIEALSYRVGHHSTSDDSSKYRKKAEIEHWKLVRDPVNRFKKWIEAQGWWDAKSEKAIRSEARSSVIAAMNKAGQKQKPELSNLFTDVYDSLPSNLREQELQLRDVIAKYPRGYPTDVPL</sequence>
<evidence type="ECO:0000256" key="4">
    <source>
        <dbReference type="ARBA" id="ARBA00011516"/>
    </source>
</evidence>
<dbReference type="PANTHER" id="PTHR43380">
    <property type="entry name" value="2-OXOISOVALERATE DEHYDROGENASE SUBUNIT ALPHA, MITOCHONDRIAL"/>
    <property type="match status" value="1"/>
</dbReference>
<comment type="cofactor">
    <cofactor evidence="1">
        <name>thiamine diphosphate</name>
        <dbReference type="ChEBI" id="CHEBI:58937"/>
    </cofactor>
</comment>
<evidence type="ECO:0000256" key="13">
    <source>
        <dbReference type="SAM" id="MobiDB-lite"/>
    </source>
</evidence>
<keyword evidence="8" id="KW-0630">Potassium</keyword>
<comment type="catalytic activity">
    <reaction evidence="12">
        <text>N(6)-[(R)-lipoyl]-L-lysyl-[protein] + 3-methyl-2-oxobutanoate + H(+) = N(6)-[(R)-S(8)-2-methylpropanoyldihydrolipoyl]-L-lysyl-[protein] + CO2</text>
        <dbReference type="Rhea" id="RHEA:13457"/>
        <dbReference type="Rhea" id="RHEA-COMP:10474"/>
        <dbReference type="Rhea" id="RHEA-COMP:10497"/>
        <dbReference type="ChEBI" id="CHEBI:11851"/>
        <dbReference type="ChEBI" id="CHEBI:15378"/>
        <dbReference type="ChEBI" id="CHEBI:16526"/>
        <dbReference type="ChEBI" id="CHEBI:83099"/>
        <dbReference type="ChEBI" id="CHEBI:83142"/>
        <dbReference type="EC" id="1.2.4.4"/>
    </reaction>
</comment>
<evidence type="ECO:0000256" key="12">
    <source>
        <dbReference type="ARBA" id="ARBA00052792"/>
    </source>
</evidence>
<evidence type="ECO:0000256" key="3">
    <source>
        <dbReference type="ARBA" id="ARBA00008646"/>
    </source>
</evidence>
<comment type="subunit">
    <text evidence="4">Heterotetramer of alpha and beta chains.</text>
</comment>
<evidence type="ECO:0000256" key="11">
    <source>
        <dbReference type="ARBA" id="ARBA00031050"/>
    </source>
</evidence>
<evidence type="ECO:0000256" key="1">
    <source>
        <dbReference type="ARBA" id="ARBA00001964"/>
    </source>
</evidence>
<gene>
    <name evidence="15" type="ORF">AXG93_115s1760</name>
</gene>
<dbReference type="FunFam" id="3.40.50.970:FF:000015">
    <property type="entry name" value="2-oxoisovalerate dehydrogenase subunit alpha"/>
    <property type="match status" value="1"/>
</dbReference>
<evidence type="ECO:0000256" key="8">
    <source>
        <dbReference type="ARBA" id="ARBA00022958"/>
    </source>
</evidence>
<dbReference type="Pfam" id="PF00676">
    <property type="entry name" value="E1_dh"/>
    <property type="match status" value="1"/>
</dbReference>
<dbReference type="EMBL" id="LVLJ01001739">
    <property type="protein sequence ID" value="OAE28485.1"/>
    <property type="molecule type" value="Genomic_DNA"/>
</dbReference>
<comment type="caution">
    <text evidence="15">The sequence shown here is derived from an EMBL/GenBank/DDBJ whole genome shotgun (WGS) entry which is preliminary data.</text>
</comment>
<evidence type="ECO:0000256" key="9">
    <source>
        <dbReference type="ARBA" id="ARBA00023002"/>
    </source>
</evidence>
<evidence type="ECO:0000256" key="6">
    <source>
        <dbReference type="ARBA" id="ARBA00022723"/>
    </source>
</evidence>
<dbReference type="Gene3D" id="3.40.50.970">
    <property type="match status" value="1"/>
</dbReference>
<organism evidence="15 16">
    <name type="scientific">Marchantia polymorpha subsp. ruderalis</name>
    <dbReference type="NCBI Taxonomy" id="1480154"/>
    <lineage>
        <taxon>Eukaryota</taxon>
        <taxon>Viridiplantae</taxon>
        <taxon>Streptophyta</taxon>
        <taxon>Embryophyta</taxon>
        <taxon>Marchantiophyta</taxon>
        <taxon>Marchantiopsida</taxon>
        <taxon>Marchantiidae</taxon>
        <taxon>Marchantiales</taxon>
        <taxon>Marchantiaceae</taxon>
        <taxon>Marchantia</taxon>
    </lineage>
</organism>
<keyword evidence="16" id="KW-1185">Reference proteome</keyword>
<dbReference type="PANTHER" id="PTHR43380:SF1">
    <property type="entry name" value="2-OXOISOVALERATE DEHYDROGENASE SUBUNIT ALPHA, MITOCHONDRIAL"/>
    <property type="match status" value="1"/>
</dbReference>
<keyword evidence="6" id="KW-0479">Metal-binding</keyword>
<evidence type="ECO:0000256" key="10">
    <source>
        <dbReference type="ARBA" id="ARBA00023128"/>
    </source>
</evidence>
<comment type="similarity">
    <text evidence="3">Belongs to the BCKDHA family.</text>
</comment>
<feature type="region of interest" description="Disordered" evidence="13">
    <location>
        <begin position="75"/>
        <end position="115"/>
    </location>
</feature>
<dbReference type="InterPro" id="IPR001017">
    <property type="entry name" value="DH_E1"/>
</dbReference>
<dbReference type="Proteomes" id="UP000077202">
    <property type="component" value="Unassembled WGS sequence"/>
</dbReference>
<dbReference type="SUPFAM" id="SSF52518">
    <property type="entry name" value="Thiamin diphosphate-binding fold (THDP-binding)"/>
    <property type="match status" value="1"/>
</dbReference>
<keyword evidence="7" id="KW-0809">Transit peptide</keyword>
<feature type="compositionally biased region" description="Basic and acidic residues" evidence="13">
    <location>
        <begin position="105"/>
        <end position="114"/>
    </location>
</feature>
<accession>A0A176W7V5</accession>
<dbReference type="GO" id="GO:0046872">
    <property type="term" value="F:metal ion binding"/>
    <property type="evidence" value="ECO:0007669"/>
    <property type="project" value="UniProtKB-KW"/>
</dbReference>
<evidence type="ECO:0000313" key="15">
    <source>
        <dbReference type="EMBL" id="OAE28485.1"/>
    </source>
</evidence>
<evidence type="ECO:0000256" key="7">
    <source>
        <dbReference type="ARBA" id="ARBA00022946"/>
    </source>
</evidence>
<proteinExistence type="inferred from homology"/>
<dbReference type="InterPro" id="IPR029061">
    <property type="entry name" value="THDP-binding"/>
</dbReference>
<evidence type="ECO:0000313" key="16">
    <source>
        <dbReference type="Proteomes" id="UP000077202"/>
    </source>
</evidence>